<dbReference type="PANTHER" id="PTHR21505:SF12">
    <property type="entry name" value="MADF DOMAIN-CONTAINING PROTEIN-RELATED"/>
    <property type="match status" value="1"/>
</dbReference>
<dbReference type="PROSITE" id="PS51029">
    <property type="entry name" value="MADF"/>
    <property type="match status" value="1"/>
</dbReference>
<feature type="domain" description="MADF" evidence="2">
    <location>
        <begin position="11"/>
        <end position="101"/>
    </location>
</feature>
<dbReference type="Proteomes" id="UP000494106">
    <property type="component" value="Unassembled WGS sequence"/>
</dbReference>
<dbReference type="InterPro" id="IPR006578">
    <property type="entry name" value="MADF-dom"/>
</dbReference>
<reference evidence="3 4" key="1">
    <citation type="submission" date="2020-04" db="EMBL/GenBank/DDBJ databases">
        <authorList>
            <person name="Wallbank WR R."/>
            <person name="Pardo Diaz C."/>
            <person name="Kozak K."/>
            <person name="Martin S."/>
            <person name="Jiggins C."/>
            <person name="Moest M."/>
            <person name="Warren A I."/>
            <person name="Byers J.R.P. K."/>
            <person name="Montejo-Kovacevich G."/>
            <person name="Yen C E."/>
        </authorList>
    </citation>
    <scope>NUCLEOTIDE SEQUENCE [LARGE SCALE GENOMIC DNA]</scope>
</reference>
<evidence type="ECO:0000259" key="2">
    <source>
        <dbReference type="PROSITE" id="PS51029"/>
    </source>
</evidence>
<feature type="compositionally biased region" description="Polar residues" evidence="1">
    <location>
        <begin position="131"/>
        <end position="150"/>
    </location>
</feature>
<dbReference type="OrthoDB" id="8190343at2759"/>
<proteinExistence type="predicted"/>
<gene>
    <name evidence="3" type="ORF">APLA_LOCUS6996</name>
</gene>
<dbReference type="EMBL" id="CADEBC010000492">
    <property type="protein sequence ID" value="CAB3237620.1"/>
    <property type="molecule type" value="Genomic_DNA"/>
</dbReference>
<evidence type="ECO:0000256" key="1">
    <source>
        <dbReference type="SAM" id="MobiDB-lite"/>
    </source>
</evidence>
<sequence length="150" mass="17060">MVKWTEDTTYKFVQEYIKHECLYNCKAPRYKIKGARDTALVRISEAMNIPGFGSKEVYTKIRNLKSTYAQEAKKIKQSTKSGAGTDDVYIPQIKWFKLLDDALNDVNIQCRDSGSNMQLDSQHEQLDGEEPSTSQRNQSAEINNPDAQCG</sequence>
<dbReference type="AlphaFoldDB" id="A0A8S0ZYY8"/>
<name>A0A8S0ZYY8_ARCPL</name>
<organism evidence="3 4">
    <name type="scientific">Arctia plantaginis</name>
    <name type="common">Wood tiger moth</name>
    <name type="synonym">Phalaena plantaginis</name>
    <dbReference type="NCBI Taxonomy" id="874455"/>
    <lineage>
        <taxon>Eukaryota</taxon>
        <taxon>Metazoa</taxon>
        <taxon>Ecdysozoa</taxon>
        <taxon>Arthropoda</taxon>
        <taxon>Hexapoda</taxon>
        <taxon>Insecta</taxon>
        <taxon>Pterygota</taxon>
        <taxon>Neoptera</taxon>
        <taxon>Endopterygota</taxon>
        <taxon>Lepidoptera</taxon>
        <taxon>Glossata</taxon>
        <taxon>Ditrysia</taxon>
        <taxon>Noctuoidea</taxon>
        <taxon>Erebidae</taxon>
        <taxon>Arctiinae</taxon>
        <taxon>Arctia</taxon>
    </lineage>
</organism>
<comment type="caution">
    <text evidence="3">The sequence shown here is derived from an EMBL/GenBank/DDBJ whole genome shotgun (WGS) entry which is preliminary data.</text>
</comment>
<feature type="region of interest" description="Disordered" evidence="1">
    <location>
        <begin position="114"/>
        <end position="150"/>
    </location>
</feature>
<accession>A0A8S0ZYY8</accession>
<keyword evidence="4" id="KW-1185">Reference proteome</keyword>
<dbReference type="Pfam" id="PF10545">
    <property type="entry name" value="MADF_DNA_bdg"/>
    <property type="match status" value="1"/>
</dbReference>
<evidence type="ECO:0000313" key="4">
    <source>
        <dbReference type="Proteomes" id="UP000494106"/>
    </source>
</evidence>
<evidence type="ECO:0000313" key="3">
    <source>
        <dbReference type="EMBL" id="CAB3237620.1"/>
    </source>
</evidence>
<protein>
    <recommendedName>
        <fullName evidence="2">MADF domain-containing protein</fullName>
    </recommendedName>
</protein>
<dbReference type="PANTHER" id="PTHR21505">
    <property type="entry name" value="MADF DOMAIN-CONTAINING PROTEIN-RELATED"/>
    <property type="match status" value="1"/>
</dbReference>